<sequence>MNMNKHAIFSALVIGVLAYLITSGVRHLSESGRIGRSKWIRYTLTLVPIFIAVLGVKALIG</sequence>
<protein>
    <recommendedName>
        <fullName evidence="4">Transmembrane protein</fullName>
    </recommendedName>
</protein>
<dbReference type="PATRIC" id="fig|28092.6.peg.5166"/>
<evidence type="ECO:0008006" key="4">
    <source>
        <dbReference type="Google" id="ProtNLM"/>
    </source>
</evidence>
<dbReference type="Proteomes" id="UP000033618">
    <property type="component" value="Unassembled WGS sequence"/>
</dbReference>
<keyword evidence="1" id="KW-1133">Transmembrane helix</keyword>
<accession>A0A0F5JUZ8</accession>
<dbReference type="AlphaFoldDB" id="A0A0F5JUZ8"/>
<organism evidence="2 3">
    <name type="scientific">Robbsia andropogonis</name>
    <dbReference type="NCBI Taxonomy" id="28092"/>
    <lineage>
        <taxon>Bacteria</taxon>
        <taxon>Pseudomonadati</taxon>
        <taxon>Pseudomonadota</taxon>
        <taxon>Betaproteobacteria</taxon>
        <taxon>Burkholderiales</taxon>
        <taxon>Burkholderiaceae</taxon>
        <taxon>Robbsia</taxon>
    </lineage>
</organism>
<dbReference type="EMBL" id="LAQU01000035">
    <property type="protein sequence ID" value="KKB61666.1"/>
    <property type="molecule type" value="Genomic_DNA"/>
</dbReference>
<proteinExistence type="predicted"/>
<gene>
    <name evidence="2" type="ORF">WM40_21940</name>
</gene>
<keyword evidence="1" id="KW-0812">Transmembrane</keyword>
<keyword evidence="3" id="KW-1185">Reference proteome</keyword>
<evidence type="ECO:0000256" key="1">
    <source>
        <dbReference type="SAM" id="Phobius"/>
    </source>
</evidence>
<reference evidence="2 3" key="1">
    <citation type="submission" date="2015-03" db="EMBL/GenBank/DDBJ databases">
        <title>Draft Genome Sequence of Burkholderia andropogonis type strain ICMP2807, isolated from Sorghum bicolor.</title>
        <authorList>
            <person name="Lopes-Santos L."/>
            <person name="Castro D.B."/>
            <person name="Ottoboni L.M."/>
            <person name="Park D."/>
            <person name="Weirc B.S."/>
            <person name="Destefano S.A."/>
        </authorList>
    </citation>
    <scope>NUCLEOTIDE SEQUENCE [LARGE SCALE GENOMIC DNA]</scope>
    <source>
        <strain evidence="2 3">ICMP2807</strain>
    </source>
</reference>
<evidence type="ECO:0000313" key="3">
    <source>
        <dbReference type="Proteomes" id="UP000033618"/>
    </source>
</evidence>
<evidence type="ECO:0000313" key="2">
    <source>
        <dbReference type="EMBL" id="KKB61666.1"/>
    </source>
</evidence>
<comment type="caution">
    <text evidence="2">The sequence shown here is derived from an EMBL/GenBank/DDBJ whole genome shotgun (WGS) entry which is preliminary data.</text>
</comment>
<feature type="transmembrane region" description="Helical" evidence="1">
    <location>
        <begin position="39"/>
        <end position="60"/>
    </location>
</feature>
<name>A0A0F5JUZ8_9BURK</name>
<keyword evidence="1" id="KW-0472">Membrane</keyword>